<organism evidence="4 5">
    <name type="scientific">Fictibacillus marinisediminis</name>
    <dbReference type="NCBI Taxonomy" id="2878389"/>
    <lineage>
        <taxon>Bacteria</taxon>
        <taxon>Bacillati</taxon>
        <taxon>Bacillota</taxon>
        <taxon>Bacilli</taxon>
        <taxon>Bacillales</taxon>
        <taxon>Fictibacillaceae</taxon>
        <taxon>Fictibacillus</taxon>
    </lineage>
</organism>
<dbReference type="RefSeq" id="WP_248253844.1">
    <property type="nucleotide sequence ID" value="NZ_JAIWJX010000002.1"/>
</dbReference>
<feature type="transmembrane region" description="Helical" evidence="2">
    <location>
        <begin position="46"/>
        <end position="65"/>
    </location>
</feature>
<feature type="domain" description="Thioredoxin" evidence="3">
    <location>
        <begin position="199"/>
        <end position="335"/>
    </location>
</feature>
<dbReference type="Proteomes" id="UP001139011">
    <property type="component" value="Unassembled WGS sequence"/>
</dbReference>
<evidence type="ECO:0000313" key="5">
    <source>
        <dbReference type="Proteomes" id="UP001139011"/>
    </source>
</evidence>
<dbReference type="EMBL" id="JAIWJX010000002">
    <property type="protein sequence ID" value="MCK6258577.1"/>
    <property type="molecule type" value="Genomic_DNA"/>
</dbReference>
<sequence>MPEVIQLGTLHLNTQLLLLLLSGMFAYGVVHFKAKKETKGYSEINLVWNAAALILFIWKISYFFLHPLLAIKHPSYLLYFSGGTPGLVLGTIAAGLYVLIALSRTHASASSLLFTGTLSGTAFFMFYEGVHAFYEKSIVSAAFSTVSCGIFFVLLFMKNKRVHRLSSLVLAALVLLSLAGTATIENKKLPAAEAGASGLKRGNTPPDFRLNSMDGKTISLSQYKGKTVFLNFWASWCPPCQAEMPEMQRFYKEHGSKDVVILAVNLTSEDSREAAKTFAKKHHVTFPVLYDEKGKVGGKYHAFTLPTTYVIDKSGTIAQLHIGPLSADMMESLIQ</sequence>
<dbReference type="Pfam" id="PF00578">
    <property type="entry name" value="AhpC-TSA"/>
    <property type="match status" value="1"/>
</dbReference>
<keyword evidence="1" id="KW-1015">Disulfide bond</keyword>
<feature type="transmembrane region" description="Helical" evidence="2">
    <location>
        <begin position="168"/>
        <end position="184"/>
    </location>
</feature>
<dbReference type="GO" id="GO:0016209">
    <property type="term" value="F:antioxidant activity"/>
    <property type="evidence" value="ECO:0007669"/>
    <property type="project" value="InterPro"/>
</dbReference>
<dbReference type="Gene3D" id="3.40.30.10">
    <property type="entry name" value="Glutaredoxin"/>
    <property type="match status" value="1"/>
</dbReference>
<evidence type="ECO:0000259" key="3">
    <source>
        <dbReference type="PROSITE" id="PS51352"/>
    </source>
</evidence>
<dbReference type="InterPro" id="IPR000866">
    <property type="entry name" value="AhpC/TSA"/>
</dbReference>
<name>A0A9X1XCY4_9BACL</name>
<reference evidence="4" key="1">
    <citation type="submission" date="2021-09" db="EMBL/GenBank/DDBJ databases">
        <title>Genome analysis of Fictibacillus sp. KIGAM418 isolated from marine sediment.</title>
        <authorList>
            <person name="Seo M.-J."/>
            <person name="Cho E.-S."/>
            <person name="Hwang C.Y."/>
        </authorList>
    </citation>
    <scope>NUCLEOTIDE SEQUENCE</scope>
    <source>
        <strain evidence="4">KIGAM418</strain>
    </source>
</reference>
<dbReference type="PROSITE" id="PS51352">
    <property type="entry name" value="THIOREDOXIN_2"/>
    <property type="match status" value="1"/>
</dbReference>
<evidence type="ECO:0000256" key="2">
    <source>
        <dbReference type="SAM" id="Phobius"/>
    </source>
</evidence>
<dbReference type="CDD" id="cd02966">
    <property type="entry name" value="TlpA_like_family"/>
    <property type="match status" value="1"/>
</dbReference>
<dbReference type="GO" id="GO:0016491">
    <property type="term" value="F:oxidoreductase activity"/>
    <property type="evidence" value="ECO:0007669"/>
    <property type="project" value="InterPro"/>
</dbReference>
<dbReference type="InterPro" id="IPR050553">
    <property type="entry name" value="Thioredoxin_ResA/DsbE_sf"/>
</dbReference>
<keyword evidence="2" id="KW-0472">Membrane</keyword>
<comment type="caution">
    <text evidence="4">The sequence shown here is derived from an EMBL/GenBank/DDBJ whole genome shotgun (WGS) entry which is preliminary data.</text>
</comment>
<proteinExistence type="predicted"/>
<dbReference type="InterPro" id="IPR017937">
    <property type="entry name" value="Thioredoxin_CS"/>
</dbReference>
<keyword evidence="5" id="KW-1185">Reference proteome</keyword>
<feature type="transmembrane region" description="Helical" evidence="2">
    <location>
        <begin position="138"/>
        <end position="156"/>
    </location>
</feature>
<accession>A0A9X1XCY4</accession>
<feature type="transmembrane region" description="Helical" evidence="2">
    <location>
        <begin position="107"/>
        <end position="126"/>
    </location>
</feature>
<feature type="transmembrane region" description="Helical" evidence="2">
    <location>
        <begin position="16"/>
        <end position="34"/>
    </location>
</feature>
<dbReference type="SUPFAM" id="SSF52833">
    <property type="entry name" value="Thioredoxin-like"/>
    <property type="match status" value="1"/>
</dbReference>
<dbReference type="InterPro" id="IPR013766">
    <property type="entry name" value="Thioredoxin_domain"/>
</dbReference>
<dbReference type="PROSITE" id="PS00194">
    <property type="entry name" value="THIOREDOXIN_1"/>
    <property type="match status" value="1"/>
</dbReference>
<dbReference type="InterPro" id="IPR036249">
    <property type="entry name" value="Thioredoxin-like_sf"/>
</dbReference>
<dbReference type="PANTHER" id="PTHR42852">
    <property type="entry name" value="THIOL:DISULFIDE INTERCHANGE PROTEIN DSBE"/>
    <property type="match status" value="1"/>
</dbReference>
<gene>
    <name evidence="4" type="ORF">LCY76_18545</name>
</gene>
<evidence type="ECO:0000256" key="1">
    <source>
        <dbReference type="ARBA" id="ARBA00023157"/>
    </source>
</evidence>
<dbReference type="AlphaFoldDB" id="A0A9X1XCY4"/>
<evidence type="ECO:0000313" key="4">
    <source>
        <dbReference type="EMBL" id="MCK6258577.1"/>
    </source>
</evidence>
<protein>
    <submittedName>
        <fullName evidence="4">TlpA family protein disulfide reductase</fullName>
    </submittedName>
</protein>
<dbReference type="PANTHER" id="PTHR42852:SF17">
    <property type="entry name" value="THIOREDOXIN-LIKE PROTEIN HI_1115"/>
    <property type="match status" value="1"/>
</dbReference>
<keyword evidence="2" id="KW-0812">Transmembrane</keyword>
<keyword evidence="2" id="KW-1133">Transmembrane helix</keyword>
<feature type="transmembrane region" description="Helical" evidence="2">
    <location>
        <begin position="77"/>
        <end position="100"/>
    </location>
</feature>